<dbReference type="NCBIfam" id="TIGR02242">
    <property type="entry name" value="tail_TIGR02242"/>
    <property type="match status" value="1"/>
</dbReference>
<dbReference type="InterPro" id="IPR006521">
    <property type="entry name" value="Tail_protein_I"/>
</dbReference>
<dbReference type="OrthoDB" id="370073at2"/>
<sequence>MSGESRFFSLNKSEDWDRGYVHNLHIGDAGIGMSRTAKYGVKRIIRLSELERISGLADFTPGTNGKLYIMDQTTALWSYDYENKHVEPIFREWHGQFTNEAILAANGDTLFVADPAGERKIAAYSVSNGQAVWTADSWNGKPIFPLAVACDEAKNVYAATPLDMMVDVNGNPELPENGAIGIVRWDASGSPAAVYTHELLRINEPIMMAAQLQHRYAVAVRDGQVYIFDAEKRLVIGFGRNGEAEQMYSLSRQIPYAGFSIDANQHVYIGDCRYVRSDAEDDRYMLKFDSEGRFVAAISGFRGRCDKLLLDRRDRMFVLNGETEDITMLELQHRTMAMKESGLPEGIYFAAALDSTEEETEWHKLWLEADIPEETQIRISFFASDRRMQQVGGIITDLEPYLADPAIAIREKLEATRHLWSEPVVNPRDALIRNAKGRYLWLKIRIIGSETDTPCIRKLRVYFPRQSLLDYLPPIYQEHPQSRDFLHRYLALFDSFLQQTEENVERMAGYFDPDSVSGDYLKWLGTWMGIAEDESWDEGKRRQLIKMAPELYKQRGTRRAIERILELVTGHPPIIIEYFEYKSMREQSELSRLLGDLYGDNPYVFCILMRPECVETEAQRLFIQKIVDEQKPVFTEAKLVVLQEWMFMDMHTYTGINTVLSEPTLLSLDEKSSMPYNTILIDVDRDRRMDQHTRLELDSDLE</sequence>
<evidence type="ECO:0008006" key="3">
    <source>
        <dbReference type="Google" id="ProtNLM"/>
    </source>
</evidence>
<evidence type="ECO:0000313" key="2">
    <source>
        <dbReference type="Proteomes" id="UP000250369"/>
    </source>
</evidence>
<dbReference type="Gene3D" id="2.120.10.30">
    <property type="entry name" value="TolB, C-terminal domain"/>
    <property type="match status" value="1"/>
</dbReference>
<dbReference type="EMBL" id="QMFB01000051">
    <property type="protein sequence ID" value="RAV09235.1"/>
    <property type="molecule type" value="Genomic_DNA"/>
</dbReference>
<reference evidence="1 2" key="1">
    <citation type="journal article" date="2009" name="Int. J. Syst. Evol. Microbiol.">
        <title>Paenibacillus contaminans sp. nov., isolated from a contaminated laboratory plate.</title>
        <authorList>
            <person name="Chou J.H."/>
            <person name="Lee J.H."/>
            <person name="Lin M.C."/>
            <person name="Chang P.S."/>
            <person name="Arun A.B."/>
            <person name="Young C.C."/>
            <person name="Chen W.M."/>
        </authorList>
    </citation>
    <scope>NUCLEOTIDE SEQUENCE [LARGE SCALE GENOMIC DNA]</scope>
    <source>
        <strain evidence="1 2">CKOBP-6</strain>
    </source>
</reference>
<dbReference type="SUPFAM" id="SSF101898">
    <property type="entry name" value="NHL repeat"/>
    <property type="match status" value="1"/>
</dbReference>
<keyword evidence="2" id="KW-1185">Reference proteome</keyword>
<proteinExistence type="predicted"/>
<accession>A0A329LM65</accession>
<gene>
    <name evidence="1" type="ORF">DQG23_39785</name>
</gene>
<organism evidence="1 2">
    <name type="scientific">Paenibacillus contaminans</name>
    <dbReference type="NCBI Taxonomy" id="450362"/>
    <lineage>
        <taxon>Bacteria</taxon>
        <taxon>Bacillati</taxon>
        <taxon>Bacillota</taxon>
        <taxon>Bacilli</taxon>
        <taxon>Bacillales</taxon>
        <taxon>Paenibacillaceae</taxon>
        <taxon>Paenibacillus</taxon>
    </lineage>
</organism>
<dbReference type="Pfam" id="PF09684">
    <property type="entry name" value="Tail_P2_I"/>
    <property type="match status" value="1"/>
</dbReference>
<dbReference type="RefSeq" id="WP_113036609.1">
    <property type="nucleotide sequence ID" value="NZ_QMFB01000051.1"/>
</dbReference>
<dbReference type="InterPro" id="IPR011042">
    <property type="entry name" value="6-blade_b-propeller_TolB-like"/>
</dbReference>
<dbReference type="Proteomes" id="UP000250369">
    <property type="component" value="Unassembled WGS sequence"/>
</dbReference>
<name>A0A329LM65_9BACL</name>
<dbReference type="InterPro" id="IPR011748">
    <property type="entry name" value="Unchr_phage_tail-like"/>
</dbReference>
<dbReference type="AlphaFoldDB" id="A0A329LM65"/>
<comment type="caution">
    <text evidence="1">The sequence shown here is derived from an EMBL/GenBank/DDBJ whole genome shotgun (WGS) entry which is preliminary data.</text>
</comment>
<protein>
    <recommendedName>
        <fullName evidence="3">Phage tail protein</fullName>
    </recommendedName>
</protein>
<evidence type="ECO:0000313" key="1">
    <source>
        <dbReference type="EMBL" id="RAV09235.1"/>
    </source>
</evidence>